<name>A0ACB8V970_9TELE</name>
<organism evidence="1 2">
    <name type="scientific">Scortum barcoo</name>
    <name type="common">barcoo grunter</name>
    <dbReference type="NCBI Taxonomy" id="214431"/>
    <lineage>
        <taxon>Eukaryota</taxon>
        <taxon>Metazoa</taxon>
        <taxon>Chordata</taxon>
        <taxon>Craniata</taxon>
        <taxon>Vertebrata</taxon>
        <taxon>Euteleostomi</taxon>
        <taxon>Actinopterygii</taxon>
        <taxon>Neopterygii</taxon>
        <taxon>Teleostei</taxon>
        <taxon>Neoteleostei</taxon>
        <taxon>Acanthomorphata</taxon>
        <taxon>Eupercaria</taxon>
        <taxon>Centrarchiformes</taxon>
        <taxon>Terapontoidei</taxon>
        <taxon>Terapontidae</taxon>
        <taxon>Scortum</taxon>
    </lineage>
</organism>
<reference evidence="1" key="1">
    <citation type="submission" date="2022-04" db="EMBL/GenBank/DDBJ databases">
        <title>Jade perch genome.</title>
        <authorList>
            <person name="Chao B."/>
        </authorList>
    </citation>
    <scope>NUCLEOTIDE SEQUENCE</scope>
    <source>
        <strain evidence="1">CB-2022</strain>
    </source>
</reference>
<sequence length="192" mass="22108">MHFIPALFSETNLSLQGLVVQFGAVPIPGSMMFPAWTLSIYEMVLSKQGIHPLSSSFRPSYDTELFSDYRTGVEKSLTHLDLYFEQPVLSASRKLFRHKAAALFTAYKTDGQMDFSKLVKTSATNLSGMVDWVMMQSCFSFHFMLVLQKKYDDQQFFVTVQLIGIHKQTETFAYRLELNRRRLTWKATLCCI</sequence>
<comment type="caution">
    <text evidence="1">The sequence shown here is derived from an EMBL/GenBank/DDBJ whole genome shotgun (WGS) entry which is preliminary data.</text>
</comment>
<accession>A0ACB8V970</accession>
<dbReference type="Proteomes" id="UP000831701">
    <property type="component" value="Chromosome 24"/>
</dbReference>
<protein>
    <submittedName>
        <fullName evidence="1">Uncharacterized protein</fullName>
    </submittedName>
</protein>
<keyword evidence="2" id="KW-1185">Reference proteome</keyword>
<dbReference type="EMBL" id="CM041554">
    <property type="protein sequence ID" value="KAI3352114.1"/>
    <property type="molecule type" value="Genomic_DNA"/>
</dbReference>
<evidence type="ECO:0000313" key="1">
    <source>
        <dbReference type="EMBL" id="KAI3352114.1"/>
    </source>
</evidence>
<evidence type="ECO:0000313" key="2">
    <source>
        <dbReference type="Proteomes" id="UP000831701"/>
    </source>
</evidence>
<gene>
    <name evidence="1" type="ORF">L3Q82_020929</name>
</gene>
<proteinExistence type="predicted"/>